<evidence type="ECO:0000313" key="6">
    <source>
        <dbReference type="EMBL" id="KAK4873647.1"/>
    </source>
</evidence>
<reference evidence="7" key="1">
    <citation type="submission" date="2023-01" db="EMBL/GenBank/DDBJ databases">
        <title>Key to firefly adult light organ development and bioluminescence: homeobox transcription factors regulate luciferase expression and transportation to peroxisome.</title>
        <authorList>
            <person name="Fu X."/>
        </authorList>
    </citation>
    <scope>NUCLEOTIDE SEQUENCE [LARGE SCALE GENOMIC DNA]</scope>
</reference>
<dbReference type="EMBL" id="JARPUR010000006">
    <property type="protein sequence ID" value="KAK4873647.1"/>
    <property type="molecule type" value="Genomic_DNA"/>
</dbReference>
<evidence type="ECO:0000256" key="3">
    <source>
        <dbReference type="ARBA" id="ARBA00023212"/>
    </source>
</evidence>
<sequence>MDKPVKTKNLLKRNPELTQPKNVVIKDSENVAPEISNICLNEPELNSALKIVKQIESVNKLKLKKSSIADLGTKKHIVLEEKASKQVNFPHHQKLYKDLIPLCVNTQPQPLPPITRDYQIVKDEEPVLTNFYAPKKLPEYSFQVSIPPTKRGVNKQYDGFKIYRTMKNWN</sequence>
<keyword evidence="7" id="KW-1185">Reference proteome</keyword>
<dbReference type="InterPro" id="IPR029135">
    <property type="entry name" value="PPP1R35_C"/>
</dbReference>
<dbReference type="Pfam" id="PF15503">
    <property type="entry name" value="PPP1R35_C"/>
    <property type="match status" value="1"/>
</dbReference>
<evidence type="ECO:0000256" key="4">
    <source>
        <dbReference type="ARBA" id="ARBA00029452"/>
    </source>
</evidence>
<dbReference type="AlphaFoldDB" id="A0AAN7SC64"/>
<comment type="subcellular location">
    <subcellularLocation>
        <location evidence="1">Cytoplasm</location>
        <location evidence="1">Cytoskeleton</location>
        <location evidence="1">Microtubule organizing center</location>
        <location evidence="1">Centrosome</location>
        <location evidence="1">Centriole</location>
    </subcellularLocation>
</comment>
<evidence type="ECO:0000259" key="5">
    <source>
        <dbReference type="Pfam" id="PF15503"/>
    </source>
</evidence>
<evidence type="ECO:0000256" key="2">
    <source>
        <dbReference type="ARBA" id="ARBA00022490"/>
    </source>
</evidence>
<name>A0AAN7SC64_9COLE</name>
<comment type="caution">
    <text evidence="6">The sequence shown here is derived from an EMBL/GenBank/DDBJ whole genome shotgun (WGS) entry which is preliminary data.</text>
</comment>
<keyword evidence="2" id="KW-0963">Cytoplasm</keyword>
<feature type="domain" description="Protein phosphatase 1 regulatory subunit 35 C-terminal" evidence="5">
    <location>
        <begin position="43"/>
        <end position="107"/>
    </location>
</feature>
<proteinExistence type="inferred from homology"/>
<protein>
    <recommendedName>
        <fullName evidence="5">Protein phosphatase 1 regulatory subunit 35 C-terminal domain-containing protein</fullName>
    </recommendedName>
</protein>
<comment type="similarity">
    <text evidence="4">Belongs to the PPP1R35 family.</text>
</comment>
<organism evidence="6 7">
    <name type="scientific">Aquatica leii</name>
    <dbReference type="NCBI Taxonomy" id="1421715"/>
    <lineage>
        <taxon>Eukaryota</taxon>
        <taxon>Metazoa</taxon>
        <taxon>Ecdysozoa</taxon>
        <taxon>Arthropoda</taxon>
        <taxon>Hexapoda</taxon>
        <taxon>Insecta</taxon>
        <taxon>Pterygota</taxon>
        <taxon>Neoptera</taxon>
        <taxon>Endopterygota</taxon>
        <taxon>Coleoptera</taxon>
        <taxon>Polyphaga</taxon>
        <taxon>Elateriformia</taxon>
        <taxon>Elateroidea</taxon>
        <taxon>Lampyridae</taxon>
        <taxon>Luciolinae</taxon>
        <taxon>Aquatica</taxon>
    </lineage>
</organism>
<evidence type="ECO:0000313" key="7">
    <source>
        <dbReference type="Proteomes" id="UP001353858"/>
    </source>
</evidence>
<keyword evidence="3" id="KW-0206">Cytoskeleton</keyword>
<accession>A0AAN7SC64</accession>
<gene>
    <name evidence="6" type="ORF">RN001_013007</name>
</gene>
<dbReference type="Proteomes" id="UP001353858">
    <property type="component" value="Unassembled WGS sequence"/>
</dbReference>
<dbReference type="GO" id="GO:0005814">
    <property type="term" value="C:centriole"/>
    <property type="evidence" value="ECO:0007669"/>
    <property type="project" value="UniProtKB-SubCell"/>
</dbReference>
<evidence type="ECO:0000256" key="1">
    <source>
        <dbReference type="ARBA" id="ARBA00004114"/>
    </source>
</evidence>